<name>A0AAV7VLT2_PLEWA</name>
<protein>
    <submittedName>
        <fullName evidence="1">Uncharacterized protein</fullName>
    </submittedName>
</protein>
<proteinExistence type="predicted"/>
<evidence type="ECO:0000313" key="2">
    <source>
        <dbReference type="Proteomes" id="UP001066276"/>
    </source>
</evidence>
<dbReference type="EMBL" id="JANPWB010000003">
    <property type="protein sequence ID" value="KAJ1202288.1"/>
    <property type="molecule type" value="Genomic_DNA"/>
</dbReference>
<accession>A0AAV7VLT2</accession>
<comment type="caution">
    <text evidence="1">The sequence shown here is derived from an EMBL/GenBank/DDBJ whole genome shotgun (WGS) entry which is preliminary data.</text>
</comment>
<evidence type="ECO:0000313" key="1">
    <source>
        <dbReference type="EMBL" id="KAJ1202288.1"/>
    </source>
</evidence>
<dbReference type="Proteomes" id="UP001066276">
    <property type="component" value="Chromosome 2_1"/>
</dbReference>
<organism evidence="1 2">
    <name type="scientific">Pleurodeles waltl</name>
    <name type="common">Iberian ribbed newt</name>
    <dbReference type="NCBI Taxonomy" id="8319"/>
    <lineage>
        <taxon>Eukaryota</taxon>
        <taxon>Metazoa</taxon>
        <taxon>Chordata</taxon>
        <taxon>Craniata</taxon>
        <taxon>Vertebrata</taxon>
        <taxon>Euteleostomi</taxon>
        <taxon>Amphibia</taxon>
        <taxon>Batrachia</taxon>
        <taxon>Caudata</taxon>
        <taxon>Salamandroidea</taxon>
        <taxon>Salamandridae</taxon>
        <taxon>Pleurodelinae</taxon>
        <taxon>Pleurodeles</taxon>
    </lineage>
</organism>
<sequence length="75" mass="8374">MDTEVAHICRQHSRAYRRYRSSGKAALADAWRIGRPAQRLSPRIGEVGSRDALAQTSGVKYWGRLGLCGSTYHDV</sequence>
<gene>
    <name evidence="1" type="ORF">NDU88_006088</name>
</gene>
<reference evidence="1" key="1">
    <citation type="journal article" date="2022" name="bioRxiv">
        <title>Sequencing and chromosome-scale assembly of the giantPleurodeles waltlgenome.</title>
        <authorList>
            <person name="Brown T."/>
            <person name="Elewa A."/>
            <person name="Iarovenko S."/>
            <person name="Subramanian E."/>
            <person name="Araus A.J."/>
            <person name="Petzold A."/>
            <person name="Susuki M."/>
            <person name="Suzuki K.-i.T."/>
            <person name="Hayashi T."/>
            <person name="Toyoda A."/>
            <person name="Oliveira C."/>
            <person name="Osipova E."/>
            <person name="Leigh N.D."/>
            <person name="Simon A."/>
            <person name="Yun M.H."/>
        </authorList>
    </citation>
    <scope>NUCLEOTIDE SEQUENCE</scope>
    <source>
        <strain evidence="1">20211129_DDA</strain>
        <tissue evidence="1">Liver</tissue>
    </source>
</reference>
<keyword evidence="2" id="KW-1185">Reference proteome</keyword>
<dbReference type="AlphaFoldDB" id="A0AAV7VLT2"/>